<name>A0ACC3BK39_PYRYE</name>
<comment type="caution">
    <text evidence="1">The sequence shown here is derived from an EMBL/GenBank/DDBJ whole genome shotgun (WGS) entry which is preliminary data.</text>
</comment>
<dbReference type="EMBL" id="CM020618">
    <property type="protein sequence ID" value="KAK1858272.1"/>
    <property type="molecule type" value="Genomic_DNA"/>
</dbReference>
<accession>A0ACC3BK39</accession>
<keyword evidence="2" id="KW-1185">Reference proteome</keyword>
<sequence>MSPPPVPSEGLLHGAAALISDLDGTLTETELLKAMSYARVMATFFDCRQPDAMRILACEDADIPALSKRVRKAVTSAEHKLSIPPPPQSSDAPSSAPHKACNSQMVVDAALSVFLANVGATSRMVCEALLRTLHLSSEGNPAFAAAKARLSSTTEGGVSDDWRVLYLLRKEQYYAHFASAANLRACAYSRNLRVVRSVAEAGDGQGPALPVAVATSSSTSDATRVLGALGLSDVVQVVVGADQVQEPKPAPEAYELAAAKLGVDVRGCVVLEDSLNGLRSGVAAGAKVVAVPTVFTEAAVRKQTVLPQEYCVYGVEDGPDGEAALRSVLRRRAGECAAYLAEKAS</sequence>
<dbReference type="Proteomes" id="UP000798662">
    <property type="component" value="Chromosome 1"/>
</dbReference>
<organism evidence="1 2">
    <name type="scientific">Pyropia yezoensis</name>
    <name type="common">Susabi-nori</name>
    <name type="synonym">Porphyra yezoensis</name>
    <dbReference type="NCBI Taxonomy" id="2788"/>
    <lineage>
        <taxon>Eukaryota</taxon>
        <taxon>Rhodophyta</taxon>
        <taxon>Bangiophyceae</taxon>
        <taxon>Bangiales</taxon>
        <taxon>Bangiaceae</taxon>
        <taxon>Pyropia</taxon>
    </lineage>
</organism>
<gene>
    <name evidence="1" type="ORF">I4F81_000882</name>
</gene>
<reference evidence="1" key="1">
    <citation type="submission" date="2019-11" db="EMBL/GenBank/DDBJ databases">
        <title>Nori genome reveals adaptations in red seaweeds to the harsh intertidal environment.</title>
        <authorList>
            <person name="Wang D."/>
            <person name="Mao Y."/>
        </authorList>
    </citation>
    <scope>NUCLEOTIDE SEQUENCE</scope>
    <source>
        <tissue evidence="1">Gametophyte</tissue>
    </source>
</reference>
<evidence type="ECO:0000313" key="2">
    <source>
        <dbReference type="Proteomes" id="UP000798662"/>
    </source>
</evidence>
<protein>
    <submittedName>
        <fullName evidence="1">Uncharacterized protein</fullName>
    </submittedName>
</protein>
<proteinExistence type="predicted"/>
<evidence type="ECO:0000313" key="1">
    <source>
        <dbReference type="EMBL" id="KAK1858272.1"/>
    </source>
</evidence>